<feature type="compositionally biased region" description="Polar residues" evidence="3">
    <location>
        <begin position="192"/>
        <end position="203"/>
    </location>
</feature>
<dbReference type="STRING" id="307972.A0A2G8K9B4"/>
<dbReference type="Proteomes" id="UP000230750">
    <property type="component" value="Unassembled WGS sequence"/>
</dbReference>
<comment type="caution">
    <text evidence="4">The sequence shown here is derived from an EMBL/GenBank/DDBJ whole genome shotgun (WGS) entry which is preliminary data.</text>
</comment>
<evidence type="ECO:0000313" key="5">
    <source>
        <dbReference type="Proteomes" id="UP000230750"/>
    </source>
</evidence>
<dbReference type="EMBL" id="MRZV01000767">
    <property type="protein sequence ID" value="PIK44594.1"/>
    <property type="molecule type" value="Genomic_DNA"/>
</dbReference>
<feature type="region of interest" description="Disordered" evidence="3">
    <location>
        <begin position="643"/>
        <end position="669"/>
    </location>
</feature>
<feature type="coiled-coil region" evidence="2">
    <location>
        <begin position="212"/>
        <end position="499"/>
    </location>
</feature>
<gene>
    <name evidence="4" type="ORF">BSL78_18554</name>
</gene>
<feature type="region of interest" description="Disordered" evidence="3">
    <location>
        <begin position="1"/>
        <end position="28"/>
    </location>
</feature>
<feature type="compositionally biased region" description="Polar residues" evidence="3">
    <location>
        <begin position="900"/>
        <end position="917"/>
    </location>
</feature>
<protein>
    <submittedName>
        <fullName evidence="4">Putative centriolin-like</fullName>
    </submittedName>
</protein>
<feature type="region of interest" description="Disordered" evidence="3">
    <location>
        <begin position="840"/>
        <end position="1004"/>
    </location>
</feature>
<reference evidence="4 5" key="1">
    <citation type="journal article" date="2017" name="PLoS Biol.">
        <title>The sea cucumber genome provides insights into morphological evolution and visceral regeneration.</title>
        <authorList>
            <person name="Zhang X."/>
            <person name="Sun L."/>
            <person name="Yuan J."/>
            <person name="Sun Y."/>
            <person name="Gao Y."/>
            <person name="Zhang L."/>
            <person name="Li S."/>
            <person name="Dai H."/>
            <person name="Hamel J.F."/>
            <person name="Liu C."/>
            <person name="Yu Y."/>
            <person name="Liu S."/>
            <person name="Lin W."/>
            <person name="Guo K."/>
            <person name="Jin S."/>
            <person name="Xu P."/>
            <person name="Storey K.B."/>
            <person name="Huan P."/>
            <person name="Zhang T."/>
            <person name="Zhou Y."/>
            <person name="Zhang J."/>
            <person name="Lin C."/>
            <person name="Li X."/>
            <person name="Xing L."/>
            <person name="Huo D."/>
            <person name="Sun M."/>
            <person name="Wang L."/>
            <person name="Mercier A."/>
            <person name="Li F."/>
            <person name="Yang H."/>
            <person name="Xiang J."/>
        </authorList>
    </citation>
    <scope>NUCLEOTIDE SEQUENCE [LARGE SCALE GENOMIC DNA]</scope>
    <source>
        <strain evidence="4">Shaxun</strain>
        <tissue evidence="4">Muscle</tissue>
    </source>
</reference>
<dbReference type="PANTHER" id="PTHR32083:SF48">
    <property type="entry name" value="TRANS-GOLGI NETWORK-LOCALIZED SYP41-INTERACTING PROTEIN 1"/>
    <property type="match status" value="1"/>
</dbReference>
<dbReference type="OrthoDB" id="433501at2759"/>
<dbReference type="AlphaFoldDB" id="A0A2G8K9B4"/>
<keyword evidence="5" id="KW-1185">Reference proteome</keyword>
<dbReference type="PANTHER" id="PTHR32083">
    <property type="entry name" value="CILIA AND FLAGELLA-ASSOCIATED PROTEIN 58-RELATED"/>
    <property type="match status" value="1"/>
</dbReference>
<evidence type="ECO:0000256" key="2">
    <source>
        <dbReference type="SAM" id="Coils"/>
    </source>
</evidence>
<evidence type="ECO:0000313" key="4">
    <source>
        <dbReference type="EMBL" id="PIK44594.1"/>
    </source>
</evidence>
<feature type="compositionally biased region" description="Basic and acidic residues" evidence="3">
    <location>
        <begin position="643"/>
        <end position="652"/>
    </location>
</feature>
<keyword evidence="1 2" id="KW-0175">Coiled coil</keyword>
<feature type="region of interest" description="Disordered" evidence="3">
    <location>
        <begin position="182"/>
        <end position="204"/>
    </location>
</feature>
<name>A0A2G8K9B4_STIJA</name>
<feature type="compositionally biased region" description="Basic and acidic residues" evidence="3">
    <location>
        <begin position="182"/>
        <end position="191"/>
    </location>
</feature>
<evidence type="ECO:0000256" key="1">
    <source>
        <dbReference type="ARBA" id="ARBA00023054"/>
    </source>
</evidence>
<feature type="compositionally biased region" description="Polar residues" evidence="3">
    <location>
        <begin position="861"/>
        <end position="874"/>
    </location>
</feature>
<feature type="compositionally biased region" description="Basic and acidic residues" evidence="3">
    <location>
        <begin position="979"/>
        <end position="1004"/>
    </location>
</feature>
<accession>A0A2G8K9B4</accession>
<proteinExistence type="predicted"/>
<feature type="compositionally biased region" description="Low complexity" evidence="3">
    <location>
        <begin position="876"/>
        <end position="891"/>
    </location>
</feature>
<feature type="coiled-coil region" evidence="2">
    <location>
        <begin position="673"/>
        <end position="742"/>
    </location>
</feature>
<dbReference type="GO" id="GO:0005856">
    <property type="term" value="C:cytoskeleton"/>
    <property type="evidence" value="ECO:0007669"/>
    <property type="project" value="TreeGrafter"/>
</dbReference>
<organism evidence="4 5">
    <name type="scientific">Stichopus japonicus</name>
    <name type="common">Sea cucumber</name>
    <dbReference type="NCBI Taxonomy" id="307972"/>
    <lineage>
        <taxon>Eukaryota</taxon>
        <taxon>Metazoa</taxon>
        <taxon>Echinodermata</taxon>
        <taxon>Eleutherozoa</taxon>
        <taxon>Echinozoa</taxon>
        <taxon>Holothuroidea</taxon>
        <taxon>Aspidochirotacea</taxon>
        <taxon>Aspidochirotida</taxon>
        <taxon>Stichopodidae</taxon>
        <taxon>Apostichopus</taxon>
    </lineage>
</organism>
<feature type="region of interest" description="Disordered" evidence="3">
    <location>
        <begin position="137"/>
        <end position="166"/>
    </location>
</feature>
<sequence>MQLEKKEKRLHDLERDHNKSLADVEKSQKKIKKLEAKTSRYEEQVEGLQHELEAKNELVSWKPFCYLKMIVSIYLKMEGLKRKMAELNKTCQKQFRLEQELAFHKIDAKFEPLGQLMEVDEIEGGTEESSYIGQAGYRRNPLMDPHHTPRSKTLGYHRSSDISPEMQRNLHGNLDAELAEKENQIEKERGPSSHQGRFSQQNEGRIRSQYRVTQLEEDMQRALDLVEEKERELDALKDRLAELDEGDPRFPELQAQLADRELQAAQAQEEQEKLQRELDDSLDFLADEMERVRQLEAQIEEGQINLNDDLKDELQGIVGNLTDHLNQVRDQATQQRKVNHQLRKEKDKLKDQLDGVKQDALQNHRQNQDLEQKLINAEALIKDLEEEKSLFLEPPADQETRPDVEEVQTKMQQAEQEVAELRAALKNREEQVQALDDSYKKQLAGQQRKLRQLKEEQLKDKEDLEEDLLAEIEALKEEKKQLELEKSGYERDLVDALDSSVRPEEVAERIQQLAQAPLNPGRMVSSDPVEKSLAELQDNFQKQLDGMKREAELNKRQKKKAEAEANALKRRLKDLERDKQKRKAVIPEIRPESVRSNIEEEEELERLQDELDQLRKAFQENDTIAAEQLEEKDHLIAELQKRLQEQQTEKNRHPPPSRVPSKRIKPKAPTKAELAAHKRLAEAEKELADTKEDIEGLLEALEKREKQLLQEMDRCDEADETVAGQQEEIRDLYDTLEDQKGELLRLHDALNRLSNGPVNEDAIGQIQDEVQAIRNLLSSPQTPGWQAMPSPIKSYSQGPHMGHGINQGQGRSLPQYATEPYAHQNQPVSYPHALPEVVDASGHHPVQPSTRMQAPLEGHQPSYQPHQQQTTGVMQPSFHSVPPTPVSSTAPPMVPYQLPLQPQHSQFQTVSSAQDGWNTAPHRSAGQAHPHPGNLFNSAPPEQTKGESKRRSLRSSVSPKRRKKKAGDDVGGGLFCNVPEHHHLEDELSRVEDELSNHNLETRE</sequence>
<dbReference type="CDD" id="cd22541">
    <property type="entry name" value="SP5_N"/>
    <property type="match status" value="1"/>
</dbReference>
<evidence type="ECO:0000256" key="3">
    <source>
        <dbReference type="SAM" id="MobiDB-lite"/>
    </source>
</evidence>